<dbReference type="STRING" id="35608.A0A2U1N464"/>
<dbReference type="Pfam" id="PF00293">
    <property type="entry name" value="NUDIX"/>
    <property type="match status" value="1"/>
</dbReference>
<dbReference type="FunFam" id="3.90.79.10:FF:000019">
    <property type="entry name" value="Thiamin pyrophosphokinase, putative"/>
    <property type="match status" value="1"/>
</dbReference>
<name>A0A2U1N464_ARTAN</name>
<dbReference type="Pfam" id="PF14223">
    <property type="entry name" value="Retrotran_gag_2"/>
    <property type="match status" value="1"/>
</dbReference>
<dbReference type="SUPFAM" id="SSF55811">
    <property type="entry name" value="Nudix"/>
    <property type="match status" value="1"/>
</dbReference>
<evidence type="ECO:0000256" key="3">
    <source>
        <dbReference type="SAM" id="MobiDB-lite"/>
    </source>
</evidence>
<comment type="caution">
    <text evidence="5">The sequence shown here is derived from an EMBL/GenBank/DDBJ whole genome shotgun (WGS) entry which is preliminary data.</text>
</comment>
<dbReference type="GO" id="GO:0044715">
    <property type="term" value="F:8-oxo-dGDP phosphatase activity"/>
    <property type="evidence" value="ECO:0007669"/>
    <property type="project" value="TreeGrafter"/>
</dbReference>
<dbReference type="EMBL" id="PKPP01003664">
    <property type="protein sequence ID" value="PWA68301.1"/>
    <property type="molecule type" value="Genomic_DNA"/>
</dbReference>
<sequence>MTTPNQTMNNLSIRSILEKEKLNGNNFLDWYRNLRIVLRAEQKFYHLEEALPEAPAANATAAVRNAYTRRCNEQQEVACLMLASMIPELQKNLENLAALDMLRELKVMFEQQAEQELFDTVKSFHACKQEEGQSVSSYVMKMKGYLDQMDRLGYPMPQILGVSLILTSLSKDYDQFLQNYNMHSMGKTIAELHNMLKLVEKGMPKKAPLVLAINQGRIQKKNKGKPLAPGKGQGKGKAKLAYAPKPKIPPPAKKEHPTKDTVCHHYGVVGHWRRNCAAYLEGLRKNKASGASTSGDLTGFFQKIDLCNRGSERRSDFLPFVIEDQIVGYVHNGFLDQLDKFKDVFTCIRDDKYGSQSGHVTLHSALKTPESRTEALGDVVKCLGEEVIPGIRNELYPVTSSYGGQVYFSLERAAAPYFGIKAYGIHMSGYVERDGQKYLWIAKRSETKPTYPGMLDHLVAGGLPHGMSCGENVVKECEEEAGIPCSISSRAIPVGAVSYMDIDGYRFKRDVLFCYDLKLPESFIPENQDGEVGSFKLLPVTLVAEVIRNTQFFKANCNLVIIDFLFRHGYIKPEDVGYLKLLQSLRSGDCS</sequence>
<dbReference type="PANTHER" id="PTHR13622:SF8">
    <property type="entry name" value="THIAMIN PYROPHOSPHOKINASE 1"/>
    <property type="match status" value="1"/>
</dbReference>
<dbReference type="Gene3D" id="3.90.79.10">
    <property type="entry name" value="Nucleoside Triphosphate Pyrophosphohydrolase"/>
    <property type="match status" value="1"/>
</dbReference>
<dbReference type="Proteomes" id="UP000245207">
    <property type="component" value="Unassembled WGS sequence"/>
</dbReference>
<accession>A0A2U1N464</accession>
<dbReference type="InterPro" id="IPR000086">
    <property type="entry name" value="NUDIX_hydrolase_dom"/>
</dbReference>
<evidence type="ECO:0000259" key="4">
    <source>
        <dbReference type="PROSITE" id="PS51462"/>
    </source>
</evidence>
<dbReference type="InterPro" id="IPR031804">
    <property type="entry name" value="DUF4743"/>
</dbReference>
<dbReference type="OrthoDB" id="10261522at2759"/>
<evidence type="ECO:0000313" key="6">
    <source>
        <dbReference type="Proteomes" id="UP000245207"/>
    </source>
</evidence>
<dbReference type="PROSITE" id="PS51462">
    <property type="entry name" value="NUDIX"/>
    <property type="match status" value="1"/>
</dbReference>
<organism evidence="5 6">
    <name type="scientific">Artemisia annua</name>
    <name type="common">Sweet wormwood</name>
    <dbReference type="NCBI Taxonomy" id="35608"/>
    <lineage>
        <taxon>Eukaryota</taxon>
        <taxon>Viridiplantae</taxon>
        <taxon>Streptophyta</taxon>
        <taxon>Embryophyta</taxon>
        <taxon>Tracheophyta</taxon>
        <taxon>Spermatophyta</taxon>
        <taxon>Magnoliopsida</taxon>
        <taxon>eudicotyledons</taxon>
        <taxon>Gunneridae</taxon>
        <taxon>Pentapetalae</taxon>
        <taxon>asterids</taxon>
        <taxon>campanulids</taxon>
        <taxon>Asterales</taxon>
        <taxon>Asteraceae</taxon>
        <taxon>Asteroideae</taxon>
        <taxon>Anthemideae</taxon>
        <taxon>Artemisiinae</taxon>
        <taxon>Artemisia</taxon>
    </lineage>
</organism>
<dbReference type="Pfam" id="PF15916">
    <property type="entry name" value="DUF4743"/>
    <property type="match status" value="1"/>
</dbReference>
<comment type="similarity">
    <text evidence="2">Belongs to the Nudix hydrolase family.</text>
</comment>
<comment type="function">
    <text evidence="1">Probably mediates the hydrolysis of some nucleoside diphosphate derivatives.</text>
</comment>
<keyword evidence="5" id="KW-0378">Hydrolase</keyword>
<evidence type="ECO:0000256" key="2">
    <source>
        <dbReference type="ARBA" id="ARBA00005582"/>
    </source>
</evidence>
<keyword evidence="6" id="KW-1185">Reference proteome</keyword>
<feature type="region of interest" description="Disordered" evidence="3">
    <location>
        <begin position="221"/>
        <end position="259"/>
    </location>
</feature>
<reference evidence="5 6" key="1">
    <citation type="journal article" date="2018" name="Mol. Plant">
        <title>The genome of Artemisia annua provides insight into the evolution of Asteraceae family and artemisinin biosynthesis.</title>
        <authorList>
            <person name="Shen Q."/>
            <person name="Zhang L."/>
            <person name="Liao Z."/>
            <person name="Wang S."/>
            <person name="Yan T."/>
            <person name="Shi P."/>
            <person name="Liu M."/>
            <person name="Fu X."/>
            <person name="Pan Q."/>
            <person name="Wang Y."/>
            <person name="Lv Z."/>
            <person name="Lu X."/>
            <person name="Zhang F."/>
            <person name="Jiang W."/>
            <person name="Ma Y."/>
            <person name="Chen M."/>
            <person name="Hao X."/>
            <person name="Li L."/>
            <person name="Tang Y."/>
            <person name="Lv G."/>
            <person name="Zhou Y."/>
            <person name="Sun X."/>
            <person name="Brodelius P.E."/>
            <person name="Rose J.K.C."/>
            <person name="Tang K."/>
        </authorList>
    </citation>
    <scope>NUCLEOTIDE SEQUENCE [LARGE SCALE GENOMIC DNA]</scope>
    <source>
        <strain evidence="6">cv. Huhao1</strain>
        <tissue evidence="5">Leaf</tissue>
    </source>
</reference>
<evidence type="ECO:0000313" key="5">
    <source>
        <dbReference type="EMBL" id="PWA68301.1"/>
    </source>
</evidence>
<dbReference type="InterPro" id="IPR015797">
    <property type="entry name" value="NUDIX_hydrolase-like_dom_sf"/>
</dbReference>
<proteinExistence type="inferred from homology"/>
<gene>
    <name evidence="5" type="ORF">CTI12_AA308120</name>
</gene>
<dbReference type="AlphaFoldDB" id="A0A2U1N464"/>
<protein>
    <submittedName>
        <fullName evidence="5">NUDIX hydrolase domain-containing protein</fullName>
    </submittedName>
</protein>
<dbReference type="CDD" id="cd03676">
    <property type="entry name" value="NUDIX_Tnr3_like"/>
    <property type="match status" value="1"/>
</dbReference>
<dbReference type="PANTHER" id="PTHR13622">
    <property type="entry name" value="THIAMIN PYROPHOSPHOKINASE"/>
    <property type="match status" value="1"/>
</dbReference>
<feature type="domain" description="Nudix hydrolase" evidence="4">
    <location>
        <begin position="422"/>
        <end position="563"/>
    </location>
</feature>
<evidence type="ECO:0000256" key="1">
    <source>
        <dbReference type="ARBA" id="ARBA00003778"/>
    </source>
</evidence>